<dbReference type="SUPFAM" id="SSF50998">
    <property type="entry name" value="Quinoprotein alcohol dehydrogenase-like"/>
    <property type="match status" value="2"/>
</dbReference>
<keyword evidence="5" id="KW-1185">Reference proteome</keyword>
<dbReference type="InterPro" id="IPR001434">
    <property type="entry name" value="OmcB-like_DUF11"/>
</dbReference>
<evidence type="ECO:0000313" key="4">
    <source>
        <dbReference type="EMBL" id="AUD01307.1"/>
    </source>
</evidence>
<dbReference type="InterPro" id="IPR052091">
    <property type="entry name" value="Beta-ala_Activ/Resist"/>
</dbReference>
<dbReference type="Gene3D" id="2.60.40.740">
    <property type="match status" value="1"/>
</dbReference>
<dbReference type="RefSeq" id="WP_100986943.1">
    <property type="nucleotide sequence ID" value="NZ_CP025096.1"/>
</dbReference>
<dbReference type="PANTHER" id="PTHR44394:SF1">
    <property type="entry name" value="BETA-ALANINE-ACTIVATING ENZYME"/>
    <property type="match status" value="1"/>
</dbReference>
<dbReference type="SMART" id="SM00564">
    <property type="entry name" value="PQQ"/>
    <property type="match status" value="8"/>
</dbReference>
<dbReference type="NCBIfam" id="TIGR01451">
    <property type="entry name" value="B_ant_repeat"/>
    <property type="match status" value="1"/>
</dbReference>
<dbReference type="InterPro" id="IPR011047">
    <property type="entry name" value="Quinoprotein_ADH-like_sf"/>
</dbReference>
<organism evidence="4 5">
    <name type="scientific">Spirosoma pollinicola</name>
    <dbReference type="NCBI Taxonomy" id="2057025"/>
    <lineage>
        <taxon>Bacteria</taxon>
        <taxon>Pseudomonadati</taxon>
        <taxon>Bacteroidota</taxon>
        <taxon>Cytophagia</taxon>
        <taxon>Cytophagales</taxon>
        <taxon>Cytophagaceae</taxon>
        <taxon>Spirosoma</taxon>
    </lineage>
</organism>
<dbReference type="GO" id="GO:0043041">
    <property type="term" value="P:amino acid activation for nonribosomal peptide biosynthetic process"/>
    <property type="evidence" value="ECO:0007669"/>
    <property type="project" value="TreeGrafter"/>
</dbReference>
<dbReference type="Pfam" id="PF13570">
    <property type="entry name" value="Beta-prop_ACSF4"/>
    <property type="match status" value="1"/>
</dbReference>
<protein>
    <submittedName>
        <fullName evidence="4">Uncharacterized protein</fullName>
    </submittedName>
</protein>
<dbReference type="OrthoDB" id="7012117at2"/>
<dbReference type="InterPro" id="IPR002372">
    <property type="entry name" value="PQQ_rpt_dom"/>
</dbReference>
<dbReference type="InterPro" id="IPR018391">
    <property type="entry name" value="PQQ_b-propeller_rpt"/>
</dbReference>
<sequence length="582" mass="60930">MTNSSMRFCAIFLWICLSGWGITPVQAYIKVYEQINPTFRLTKTVDKSRANVGDVLSYTLVLTNTGTVSASVVVQDSLSAGVSYITGSAIVPTGTTFTPGASVSAWQVLNMAAGQQLSLTFQVTVTAGGIVYNTASIPGEAVRACTTIPVKMCAGTAYRFQLTAPPGRPDYQWYRIPPGSTSAVLLTETSNLLSITAAGTYSLYSANTANCPDFSCCPFIVEEQNTVGCFPIAVKRFDKPVVPPNAGSVLYIGNSLGNFFAIDGNTGAGKWRVSTSSAFTSSPYVAAGLVFTGSDGGTLFAYDTTAGQQRWQFSAGTGILSSPVVSHTLVYVGSEDQNLYAISTATGSLQWKYSTAGGVTTSPTVANGSVFFGSKDQTLYALNASSGQLEWKYSTGAAIRSSPAIDNGRIYFGSDDYTIYALTASTGAFQWKYSTGGKISSSPTVSGNNVFIASEDGTVYALNATTGVLVWKYGTGGPITSSPVVWGGKVFLGGQDYTVYALDTSTGALSWKYSTGKPITSSPIVQTDVVYVGSQDGTLYCLNATTGSLRWKNPLDGQLLASPSMYTAGGSIVAPGISGGQQ</sequence>
<dbReference type="KEGG" id="spir:CWM47_05470"/>
<dbReference type="AlphaFoldDB" id="A0A2K8YUK0"/>
<dbReference type="Pfam" id="PF13360">
    <property type="entry name" value="PQQ_2"/>
    <property type="match status" value="1"/>
</dbReference>
<proteinExistence type="predicted"/>
<dbReference type="Pfam" id="PF01345">
    <property type="entry name" value="DUF11"/>
    <property type="match status" value="1"/>
</dbReference>
<dbReference type="Gene3D" id="2.40.10.480">
    <property type="match status" value="1"/>
</dbReference>
<dbReference type="InterPro" id="IPR047589">
    <property type="entry name" value="DUF11_rpt"/>
</dbReference>
<dbReference type="PANTHER" id="PTHR44394">
    <property type="entry name" value="BETA-ALANINE-ACTIVATING ENZYME"/>
    <property type="match status" value="1"/>
</dbReference>
<evidence type="ECO:0000313" key="5">
    <source>
        <dbReference type="Proteomes" id="UP000232883"/>
    </source>
</evidence>
<feature type="domain" description="Pyrrolo-quinoline quinone repeat" evidence="2">
    <location>
        <begin position="261"/>
        <end position="355"/>
    </location>
</feature>
<dbReference type="EMBL" id="CP025096">
    <property type="protein sequence ID" value="AUD01307.1"/>
    <property type="molecule type" value="Genomic_DNA"/>
</dbReference>
<dbReference type="InterPro" id="IPR015943">
    <property type="entry name" value="WD40/YVTN_repeat-like_dom_sf"/>
</dbReference>
<evidence type="ECO:0000259" key="3">
    <source>
        <dbReference type="Pfam" id="PF13570"/>
    </source>
</evidence>
<evidence type="ECO:0000259" key="1">
    <source>
        <dbReference type="Pfam" id="PF01345"/>
    </source>
</evidence>
<name>A0A2K8YUK0_9BACT</name>
<dbReference type="Gene3D" id="2.130.10.10">
    <property type="entry name" value="YVTN repeat-like/Quinoprotein amine dehydrogenase"/>
    <property type="match status" value="2"/>
</dbReference>
<dbReference type="Proteomes" id="UP000232883">
    <property type="component" value="Chromosome"/>
</dbReference>
<feature type="domain" description="DUF11" evidence="1">
    <location>
        <begin position="41"/>
        <end position="138"/>
    </location>
</feature>
<feature type="domain" description="Pyrrolo-quinoline quinone repeat" evidence="3">
    <location>
        <begin position="369"/>
        <end position="567"/>
    </location>
</feature>
<evidence type="ECO:0000259" key="2">
    <source>
        <dbReference type="Pfam" id="PF13360"/>
    </source>
</evidence>
<gene>
    <name evidence="4" type="ORF">CWM47_05470</name>
</gene>
<accession>A0A2K8YUK0</accession>
<reference evidence="4 5" key="1">
    <citation type="submission" date="2017-11" db="EMBL/GenBank/DDBJ databases">
        <title>Taxonomic description and genome sequences of Spirosoma HA7 sp. nov., isolated from pollen microhabitat of Corylus avellana.</title>
        <authorList>
            <person name="Ambika Manirajan B."/>
            <person name="Suarez C."/>
            <person name="Ratering S."/>
            <person name="Geissler-Plaum R."/>
            <person name="Cardinale M."/>
            <person name="Sylvia S."/>
        </authorList>
    </citation>
    <scope>NUCLEOTIDE SEQUENCE [LARGE SCALE GENOMIC DNA]</scope>
    <source>
        <strain evidence="4 5">HA7</strain>
    </source>
</reference>